<reference evidence="17" key="1">
    <citation type="submission" date="2020-04" db="EMBL/GenBank/DDBJ databases">
        <title>Deep metagenomics examines the oral microbiome during advanced dental caries in children, revealing novel taxa and co-occurrences with host molecules.</title>
        <authorList>
            <person name="Baker J.L."/>
            <person name="Morton J.T."/>
            <person name="Dinis M."/>
            <person name="Alvarez R."/>
            <person name="Tran N.C."/>
            <person name="Knight R."/>
            <person name="Edlund A."/>
        </authorList>
    </citation>
    <scope>NUCLEOTIDE SEQUENCE</scope>
    <source>
        <strain evidence="17">JCVI_48_bin.5</strain>
    </source>
</reference>
<dbReference type="HAMAP" id="MF_01113">
    <property type="entry name" value="DNApol_IV"/>
    <property type="match status" value="1"/>
</dbReference>
<dbReference type="FunFam" id="3.40.1170.60:FF:000001">
    <property type="entry name" value="DNA polymerase IV"/>
    <property type="match status" value="1"/>
</dbReference>
<evidence type="ECO:0000256" key="14">
    <source>
        <dbReference type="ARBA" id="ARBA00049244"/>
    </source>
</evidence>
<dbReference type="InterPro" id="IPR043128">
    <property type="entry name" value="Rev_trsase/Diguanyl_cyclase"/>
</dbReference>
<comment type="subcellular location">
    <subcellularLocation>
        <location evidence="1 15">Cytoplasm</location>
    </subcellularLocation>
</comment>
<evidence type="ECO:0000256" key="6">
    <source>
        <dbReference type="ARBA" id="ARBA00022695"/>
    </source>
</evidence>
<evidence type="ECO:0000256" key="7">
    <source>
        <dbReference type="ARBA" id="ARBA00022705"/>
    </source>
</evidence>
<dbReference type="GO" id="GO:0042276">
    <property type="term" value="P:error-prone translesion synthesis"/>
    <property type="evidence" value="ECO:0007669"/>
    <property type="project" value="TreeGrafter"/>
</dbReference>
<evidence type="ECO:0000259" key="16">
    <source>
        <dbReference type="PROSITE" id="PS50173"/>
    </source>
</evidence>
<dbReference type="GO" id="GO:0003684">
    <property type="term" value="F:damaged DNA binding"/>
    <property type="evidence" value="ECO:0007669"/>
    <property type="project" value="InterPro"/>
</dbReference>
<dbReference type="CDD" id="cd03586">
    <property type="entry name" value="PolY_Pol_IV_kappa"/>
    <property type="match status" value="1"/>
</dbReference>
<dbReference type="AlphaFoldDB" id="A0A930DXC9"/>
<dbReference type="InterPro" id="IPR022880">
    <property type="entry name" value="DNApol_IV"/>
</dbReference>
<comment type="caution">
    <text evidence="17">The sequence shown here is derived from an EMBL/GenBank/DDBJ whole genome shotgun (WGS) entry which is preliminary data.</text>
</comment>
<dbReference type="InterPro" id="IPR017961">
    <property type="entry name" value="DNA_pol_Y-fam_little_finger"/>
</dbReference>
<comment type="subunit">
    <text evidence="15">Monomer.</text>
</comment>
<evidence type="ECO:0000256" key="3">
    <source>
        <dbReference type="ARBA" id="ARBA00022457"/>
    </source>
</evidence>
<dbReference type="Pfam" id="PF00817">
    <property type="entry name" value="IMS"/>
    <property type="match status" value="1"/>
</dbReference>
<dbReference type="GO" id="GO:0006281">
    <property type="term" value="P:DNA repair"/>
    <property type="evidence" value="ECO:0007669"/>
    <property type="project" value="UniProtKB-UniRule"/>
</dbReference>
<dbReference type="GO" id="GO:0003887">
    <property type="term" value="F:DNA-directed DNA polymerase activity"/>
    <property type="evidence" value="ECO:0007669"/>
    <property type="project" value="UniProtKB-UniRule"/>
</dbReference>
<dbReference type="GO" id="GO:0006261">
    <property type="term" value="P:DNA-templated DNA replication"/>
    <property type="evidence" value="ECO:0007669"/>
    <property type="project" value="UniProtKB-UniRule"/>
</dbReference>
<proteinExistence type="inferred from homology"/>
<feature type="binding site" evidence="15">
    <location>
        <position position="19"/>
    </location>
    <ligand>
        <name>Mg(2+)</name>
        <dbReference type="ChEBI" id="CHEBI:18420"/>
    </ligand>
</feature>
<dbReference type="GO" id="GO:0009432">
    <property type="term" value="P:SOS response"/>
    <property type="evidence" value="ECO:0007669"/>
    <property type="project" value="TreeGrafter"/>
</dbReference>
<dbReference type="InterPro" id="IPR001126">
    <property type="entry name" value="UmuC"/>
</dbReference>
<protein>
    <recommendedName>
        <fullName evidence="15">DNA polymerase IV</fullName>
        <shortName evidence="15">Pol IV</shortName>
        <ecNumber evidence="15">2.7.7.7</ecNumber>
    </recommendedName>
</protein>
<gene>
    <name evidence="15 17" type="primary">dinB</name>
    <name evidence="17" type="ORF">HXM91_05330</name>
</gene>
<evidence type="ECO:0000256" key="13">
    <source>
        <dbReference type="ARBA" id="ARBA00023204"/>
    </source>
</evidence>
<keyword evidence="8 15" id="KW-0479">Metal-binding</keyword>
<comment type="function">
    <text evidence="15">Poorly processive, error-prone DNA polymerase involved in untargeted mutagenesis. Copies undamaged DNA at stalled replication forks, which arise in vivo from mismatched or misaligned primer ends. These misaligned primers can be extended by PolIV. Exhibits no 3'-5' exonuclease (proofreading) activity. May be involved in translesional synthesis, in conjunction with the beta clamp from PolIII.</text>
</comment>
<evidence type="ECO:0000313" key="18">
    <source>
        <dbReference type="Proteomes" id="UP000780721"/>
    </source>
</evidence>
<dbReference type="PANTHER" id="PTHR11076:SF33">
    <property type="entry name" value="DNA POLYMERASE KAPPA"/>
    <property type="match status" value="1"/>
</dbReference>
<feature type="active site" evidence="15">
    <location>
        <position position="115"/>
    </location>
</feature>
<keyword evidence="11 15" id="KW-0239">DNA-directed DNA polymerase</keyword>
<evidence type="ECO:0000256" key="9">
    <source>
        <dbReference type="ARBA" id="ARBA00022763"/>
    </source>
</evidence>
<feature type="domain" description="UmuC" evidence="16">
    <location>
        <begin position="15"/>
        <end position="197"/>
    </location>
</feature>
<keyword evidence="10 15" id="KW-0460">Magnesium</keyword>
<keyword evidence="3 15" id="KW-0515">Mutator protein</keyword>
<dbReference type="PANTHER" id="PTHR11076">
    <property type="entry name" value="DNA REPAIR POLYMERASE UMUC / TRANSFERASE FAMILY MEMBER"/>
    <property type="match status" value="1"/>
</dbReference>
<dbReference type="InterPro" id="IPR050116">
    <property type="entry name" value="DNA_polymerase-Y"/>
</dbReference>
<evidence type="ECO:0000256" key="2">
    <source>
        <dbReference type="ARBA" id="ARBA00010945"/>
    </source>
</evidence>
<evidence type="ECO:0000256" key="4">
    <source>
        <dbReference type="ARBA" id="ARBA00022490"/>
    </source>
</evidence>
<keyword evidence="5 15" id="KW-0808">Transferase</keyword>
<dbReference type="EC" id="2.7.7.7" evidence="15"/>
<sequence>MPESLYVEYQENQIILHVDMDAFYASVEMRDNPTLKDMPLIIGAKPTERGVVATCNYEARKYGVRSAMNSKEAFRLCPKAVFLYPDFEKYKAVSEELHEILESYTKQVEYIALDEGYLDLTEVAKDFSEAEKIGREIQRRVAEELKLTCSVGISYGKTAAKTASEEKKPNGFFMIPRREDYVELLRDRDVRALFTVGAKTAEKLYSFGIYTVKDLQEKEKEVLRLLGNQGKMLLELSYGIDHRKVVPYRPEDTQSISKEMTFQEDVTDYSFLDDVLFLLSFRVENRAKRYGLYARGVSLKITFADMKTITRSALISESTQSAFSLYKNASTLLQQIPRRRVRLIGEGFYHLEENEGRQLSFSDIFTEEKEREEREMEECWQQLEARYGTLFQDRKTTILSGERVYDLIEEMRIYGRKQN</sequence>
<evidence type="ECO:0000313" key="17">
    <source>
        <dbReference type="EMBL" id="MBF1305260.1"/>
    </source>
</evidence>
<evidence type="ECO:0000256" key="1">
    <source>
        <dbReference type="ARBA" id="ARBA00004496"/>
    </source>
</evidence>
<accession>A0A930DXC9</accession>
<evidence type="ECO:0000256" key="12">
    <source>
        <dbReference type="ARBA" id="ARBA00023125"/>
    </source>
</evidence>
<comment type="similarity">
    <text evidence="2 15">Belongs to the DNA polymerase type-Y family.</text>
</comment>
<dbReference type="InterPro" id="IPR043502">
    <property type="entry name" value="DNA/RNA_pol_sf"/>
</dbReference>
<organism evidence="17 18">
    <name type="scientific">Oribacterium sinus</name>
    <dbReference type="NCBI Taxonomy" id="237576"/>
    <lineage>
        <taxon>Bacteria</taxon>
        <taxon>Bacillati</taxon>
        <taxon>Bacillota</taxon>
        <taxon>Clostridia</taxon>
        <taxon>Lachnospirales</taxon>
        <taxon>Lachnospiraceae</taxon>
        <taxon>Oribacterium</taxon>
    </lineage>
</organism>
<dbReference type="EMBL" id="JABZRB010000128">
    <property type="protein sequence ID" value="MBF1305260.1"/>
    <property type="molecule type" value="Genomic_DNA"/>
</dbReference>
<evidence type="ECO:0000256" key="8">
    <source>
        <dbReference type="ARBA" id="ARBA00022723"/>
    </source>
</evidence>
<dbReference type="SUPFAM" id="SSF56672">
    <property type="entry name" value="DNA/RNA polymerases"/>
    <property type="match status" value="1"/>
</dbReference>
<comment type="cofactor">
    <cofactor evidence="15">
        <name>Mg(2+)</name>
        <dbReference type="ChEBI" id="CHEBI:18420"/>
    </cofactor>
    <text evidence="15">Binds 2 magnesium ions per subunit.</text>
</comment>
<keyword evidence="13 15" id="KW-0234">DNA repair</keyword>
<comment type="catalytic activity">
    <reaction evidence="14 15">
        <text>DNA(n) + a 2'-deoxyribonucleoside 5'-triphosphate = DNA(n+1) + diphosphate</text>
        <dbReference type="Rhea" id="RHEA:22508"/>
        <dbReference type="Rhea" id="RHEA-COMP:17339"/>
        <dbReference type="Rhea" id="RHEA-COMP:17340"/>
        <dbReference type="ChEBI" id="CHEBI:33019"/>
        <dbReference type="ChEBI" id="CHEBI:61560"/>
        <dbReference type="ChEBI" id="CHEBI:173112"/>
        <dbReference type="EC" id="2.7.7.7"/>
    </reaction>
</comment>
<dbReference type="PROSITE" id="PS50173">
    <property type="entry name" value="UMUC"/>
    <property type="match status" value="1"/>
</dbReference>
<dbReference type="Gene3D" id="1.10.150.20">
    <property type="entry name" value="5' to 3' exonuclease, C-terminal subdomain"/>
    <property type="match status" value="1"/>
</dbReference>
<dbReference type="Pfam" id="PF11799">
    <property type="entry name" value="IMS_C"/>
    <property type="match status" value="1"/>
</dbReference>
<dbReference type="GO" id="GO:0000287">
    <property type="term" value="F:magnesium ion binding"/>
    <property type="evidence" value="ECO:0007669"/>
    <property type="project" value="UniProtKB-UniRule"/>
</dbReference>
<keyword evidence="7 15" id="KW-0235">DNA replication</keyword>
<dbReference type="Gene3D" id="3.30.1490.100">
    <property type="entry name" value="DNA polymerase, Y-family, little finger domain"/>
    <property type="match status" value="1"/>
</dbReference>
<dbReference type="InterPro" id="IPR036775">
    <property type="entry name" value="DNA_pol_Y-fam_lit_finger_sf"/>
</dbReference>
<feature type="binding site" evidence="15">
    <location>
        <position position="114"/>
    </location>
    <ligand>
        <name>Mg(2+)</name>
        <dbReference type="ChEBI" id="CHEBI:18420"/>
    </ligand>
</feature>
<dbReference type="SUPFAM" id="SSF100879">
    <property type="entry name" value="Lesion bypass DNA polymerase (Y-family), little finger domain"/>
    <property type="match status" value="1"/>
</dbReference>
<keyword evidence="6 15" id="KW-0548">Nucleotidyltransferase</keyword>
<feature type="site" description="Substrate discrimination" evidence="15">
    <location>
        <position position="24"/>
    </location>
</feature>
<evidence type="ECO:0000256" key="15">
    <source>
        <dbReference type="HAMAP-Rule" id="MF_01113"/>
    </source>
</evidence>
<keyword evidence="4 15" id="KW-0963">Cytoplasm</keyword>
<evidence type="ECO:0000256" key="5">
    <source>
        <dbReference type="ARBA" id="ARBA00022679"/>
    </source>
</evidence>
<dbReference type="Gene3D" id="3.30.70.270">
    <property type="match status" value="1"/>
</dbReference>
<dbReference type="NCBIfam" id="NF002677">
    <property type="entry name" value="PRK02406.1"/>
    <property type="match status" value="1"/>
</dbReference>
<evidence type="ECO:0000256" key="10">
    <source>
        <dbReference type="ARBA" id="ARBA00022842"/>
    </source>
</evidence>
<dbReference type="Proteomes" id="UP000780721">
    <property type="component" value="Unassembled WGS sequence"/>
</dbReference>
<dbReference type="Gene3D" id="3.40.1170.60">
    <property type="match status" value="1"/>
</dbReference>
<keyword evidence="9 15" id="KW-0227">DNA damage</keyword>
<keyword evidence="12 15" id="KW-0238">DNA-binding</keyword>
<name>A0A930DXC9_9FIRM</name>
<dbReference type="GO" id="GO:0005829">
    <property type="term" value="C:cytosol"/>
    <property type="evidence" value="ECO:0007669"/>
    <property type="project" value="TreeGrafter"/>
</dbReference>
<evidence type="ECO:0000256" key="11">
    <source>
        <dbReference type="ARBA" id="ARBA00022932"/>
    </source>
</evidence>